<evidence type="ECO:0000256" key="1">
    <source>
        <dbReference type="SAM" id="Coils"/>
    </source>
</evidence>
<feature type="coiled-coil region" evidence="1">
    <location>
        <begin position="145"/>
        <end position="173"/>
    </location>
</feature>
<feature type="compositionally biased region" description="Basic residues" evidence="2">
    <location>
        <begin position="331"/>
        <end position="342"/>
    </location>
</feature>
<dbReference type="AlphaFoldDB" id="A0AAF1BMQ3"/>
<gene>
    <name evidence="3" type="ORF">LOC62_05G007175</name>
</gene>
<dbReference type="EMBL" id="CP086718">
    <property type="protein sequence ID" value="WOO83655.1"/>
    <property type="molecule type" value="Genomic_DNA"/>
</dbReference>
<keyword evidence="1" id="KW-0175">Coiled coil</keyword>
<dbReference type="RefSeq" id="XP_062629681.1">
    <property type="nucleotide sequence ID" value="XM_062773697.1"/>
</dbReference>
<evidence type="ECO:0000256" key="2">
    <source>
        <dbReference type="SAM" id="MobiDB-lite"/>
    </source>
</evidence>
<name>A0AAF1BMQ3_9TREE</name>
<sequence>MASSIPFPKLSRTAARAVSRIPTLRPALPPHAARAEWVRGGPATPFFRDEAHTRPTRGLYRALLRRLGPVRSGEGCTPASPSPPAPPSPSQAPSPPPPYPHTLAALRAAWRHRRKWVSPRNTRVFLESQYALLSDLRSACAAARLQQAEEQHAAEAERRAALAAQAAAEAAARAAPAHTHLTGSFMLRSPFHGPMPRLRPQPLGFSMMVKARRVRRERLFDKRLALIATNELMRDELAFWRDLRLGGEWDSGLGMAAWHAEANRAIAAIDDNYKMQGRRAASDPSDYLVARVRQARRKRTQVLQVRAAARKERQASETDEERKGPPGWPRGSHRRGKTRARRSPPSQRLQEEGEGRP</sequence>
<feature type="region of interest" description="Disordered" evidence="2">
    <location>
        <begin position="71"/>
        <end position="101"/>
    </location>
</feature>
<dbReference type="GeneID" id="87810349"/>
<organism evidence="3 4">
    <name type="scientific">Vanrija pseudolonga</name>
    <dbReference type="NCBI Taxonomy" id="143232"/>
    <lineage>
        <taxon>Eukaryota</taxon>
        <taxon>Fungi</taxon>
        <taxon>Dikarya</taxon>
        <taxon>Basidiomycota</taxon>
        <taxon>Agaricomycotina</taxon>
        <taxon>Tremellomycetes</taxon>
        <taxon>Trichosporonales</taxon>
        <taxon>Trichosporonaceae</taxon>
        <taxon>Vanrija</taxon>
    </lineage>
</organism>
<feature type="compositionally biased region" description="Basic and acidic residues" evidence="2">
    <location>
        <begin position="309"/>
        <end position="324"/>
    </location>
</feature>
<evidence type="ECO:0000313" key="4">
    <source>
        <dbReference type="Proteomes" id="UP000827549"/>
    </source>
</evidence>
<dbReference type="Proteomes" id="UP000827549">
    <property type="component" value="Chromosome 5"/>
</dbReference>
<reference evidence="3" key="1">
    <citation type="submission" date="2023-10" db="EMBL/GenBank/DDBJ databases">
        <authorList>
            <person name="Noh H."/>
        </authorList>
    </citation>
    <scope>NUCLEOTIDE SEQUENCE</scope>
    <source>
        <strain evidence="3">DUCC4014</strain>
    </source>
</reference>
<accession>A0AAF1BMQ3</accession>
<proteinExistence type="predicted"/>
<keyword evidence="4" id="KW-1185">Reference proteome</keyword>
<feature type="region of interest" description="Disordered" evidence="2">
    <location>
        <begin position="299"/>
        <end position="357"/>
    </location>
</feature>
<feature type="compositionally biased region" description="Pro residues" evidence="2">
    <location>
        <begin position="80"/>
        <end position="100"/>
    </location>
</feature>
<evidence type="ECO:0000313" key="3">
    <source>
        <dbReference type="EMBL" id="WOO83655.1"/>
    </source>
</evidence>
<protein>
    <submittedName>
        <fullName evidence="3">Uncharacterized protein</fullName>
    </submittedName>
</protein>